<dbReference type="RefSeq" id="WP_377199358.1">
    <property type="nucleotide sequence ID" value="NZ_JBHUHF010000001.1"/>
</dbReference>
<dbReference type="EMBL" id="JBHUHF010000001">
    <property type="protein sequence ID" value="MFD2027626.1"/>
    <property type="molecule type" value="Genomic_DNA"/>
</dbReference>
<evidence type="ECO:0000313" key="1">
    <source>
        <dbReference type="EMBL" id="MFD2027626.1"/>
    </source>
</evidence>
<name>A0ABW4VCI9_9MICO</name>
<evidence type="ECO:0000313" key="2">
    <source>
        <dbReference type="Proteomes" id="UP001597338"/>
    </source>
</evidence>
<comment type="caution">
    <text evidence="1">The sequence shown here is derived from an EMBL/GenBank/DDBJ whole genome shotgun (WGS) entry which is preliminary data.</text>
</comment>
<gene>
    <name evidence="1" type="ORF">ACFSL2_19145</name>
</gene>
<dbReference type="Proteomes" id="UP001597338">
    <property type="component" value="Unassembled WGS sequence"/>
</dbReference>
<sequence>MPKRWAYTGPTDPGLDEAGKRRDLITTAREGVTQINEAYALMAFGGAFLVPLDEDLGERIYQVRVQLHGLIDEAEALVRPREAEEGMS</sequence>
<protein>
    <submittedName>
        <fullName evidence="1">Uncharacterized protein</fullName>
    </submittedName>
</protein>
<reference evidence="2" key="1">
    <citation type="journal article" date="2019" name="Int. J. Syst. Evol. Microbiol.">
        <title>The Global Catalogue of Microorganisms (GCM) 10K type strain sequencing project: providing services to taxonomists for standard genome sequencing and annotation.</title>
        <authorList>
            <consortium name="The Broad Institute Genomics Platform"/>
            <consortium name="The Broad Institute Genome Sequencing Center for Infectious Disease"/>
            <person name="Wu L."/>
            <person name="Ma J."/>
        </authorList>
    </citation>
    <scope>NUCLEOTIDE SEQUENCE [LARGE SCALE GENOMIC DNA]</scope>
    <source>
        <strain evidence="2">CCM 7043</strain>
    </source>
</reference>
<organism evidence="1 2">
    <name type="scientific">Promicromonospora aerolata</name>
    <dbReference type="NCBI Taxonomy" id="195749"/>
    <lineage>
        <taxon>Bacteria</taxon>
        <taxon>Bacillati</taxon>
        <taxon>Actinomycetota</taxon>
        <taxon>Actinomycetes</taxon>
        <taxon>Micrococcales</taxon>
        <taxon>Promicromonosporaceae</taxon>
        <taxon>Promicromonospora</taxon>
    </lineage>
</organism>
<proteinExistence type="predicted"/>
<accession>A0ABW4VCI9</accession>
<keyword evidence="2" id="KW-1185">Reference proteome</keyword>